<reference evidence="1 2" key="1">
    <citation type="journal article" date="2019" name="Nat. Ecol. Evol.">
        <title>Megaphylogeny resolves global patterns of mushroom evolution.</title>
        <authorList>
            <person name="Varga T."/>
            <person name="Krizsan K."/>
            <person name="Foldi C."/>
            <person name="Dima B."/>
            <person name="Sanchez-Garcia M."/>
            <person name="Sanchez-Ramirez S."/>
            <person name="Szollosi G.J."/>
            <person name="Szarkandi J.G."/>
            <person name="Papp V."/>
            <person name="Albert L."/>
            <person name="Andreopoulos W."/>
            <person name="Angelini C."/>
            <person name="Antonin V."/>
            <person name="Barry K.W."/>
            <person name="Bougher N.L."/>
            <person name="Buchanan P."/>
            <person name="Buyck B."/>
            <person name="Bense V."/>
            <person name="Catcheside P."/>
            <person name="Chovatia M."/>
            <person name="Cooper J."/>
            <person name="Damon W."/>
            <person name="Desjardin D."/>
            <person name="Finy P."/>
            <person name="Geml J."/>
            <person name="Haridas S."/>
            <person name="Hughes K."/>
            <person name="Justo A."/>
            <person name="Karasinski D."/>
            <person name="Kautmanova I."/>
            <person name="Kiss B."/>
            <person name="Kocsube S."/>
            <person name="Kotiranta H."/>
            <person name="LaButti K.M."/>
            <person name="Lechner B.E."/>
            <person name="Liimatainen K."/>
            <person name="Lipzen A."/>
            <person name="Lukacs Z."/>
            <person name="Mihaltcheva S."/>
            <person name="Morgado L.N."/>
            <person name="Niskanen T."/>
            <person name="Noordeloos M.E."/>
            <person name="Ohm R.A."/>
            <person name="Ortiz-Santana B."/>
            <person name="Ovrebo C."/>
            <person name="Racz N."/>
            <person name="Riley R."/>
            <person name="Savchenko A."/>
            <person name="Shiryaev A."/>
            <person name="Soop K."/>
            <person name="Spirin V."/>
            <person name="Szebenyi C."/>
            <person name="Tomsovsky M."/>
            <person name="Tulloss R.E."/>
            <person name="Uehling J."/>
            <person name="Grigoriev I.V."/>
            <person name="Vagvolgyi C."/>
            <person name="Papp T."/>
            <person name="Martin F.M."/>
            <person name="Miettinen O."/>
            <person name="Hibbett D.S."/>
            <person name="Nagy L.G."/>
        </authorList>
    </citation>
    <scope>NUCLEOTIDE SEQUENCE [LARGE SCALE GENOMIC DNA]</scope>
    <source>
        <strain evidence="1 2">NL-1719</strain>
    </source>
</reference>
<proteinExistence type="predicted"/>
<accession>A0ACD3A8Z1</accession>
<organism evidence="1 2">
    <name type="scientific">Pluteus cervinus</name>
    <dbReference type="NCBI Taxonomy" id="181527"/>
    <lineage>
        <taxon>Eukaryota</taxon>
        <taxon>Fungi</taxon>
        <taxon>Dikarya</taxon>
        <taxon>Basidiomycota</taxon>
        <taxon>Agaricomycotina</taxon>
        <taxon>Agaricomycetes</taxon>
        <taxon>Agaricomycetidae</taxon>
        <taxon>Agaricales</taxon>
        <taxon>Pluteineae</taxon>
        <taxon>Pluteaceae</taxon>
        <taxon>Pluteus</taxon>
    </lineage>
</organism>
<evidence type="ECO:0000313" key="1">
    <source>
        <dbReference type="EMBL" id="TFK61880.1"/>
    </source>
</evidence>
<gene>
    <name evidence="1" type="ORF">BDN72DRAFT_964904</name>
</gene>
<dbReference type="EMBL" id="ML208622">
    <property type="protein sequence ID" value="TFK61880.1"/>
    <property type="molecule type" value="Genomic_DNA"/>
</dbReference>
<sequence length="489" mass="56511">MSLQRYPPEVIAKALSHLDGYSLAKCRQVCHHLSKIIKSEVRLQYTLELCKSGMVDAPDSFEKQSIQERLDILREFIARRQNRAKTQNPSDVIITLPEDFRKAHHSGLFVSQRETENEVGLVDVSNLVPTGSKAERVFEERRMTVDMQLAGRWDQNQICVDRDQDLIIILSGSYQEYRQGLRFHLFSLSNGATHPLATLPFISWDDIAKRPGRLVFQIFDDLFVVCEYTACEGPALIYNWKTGHRLLEFIDEAQAFVLFDSEHFMTCTWGAEDQCELQVREIETSKIVVRLSLPRMLQKDEYFAQAEHFVQLLNGALPLPSRSTLSRQRRYPFHASPEAAIITLWIQNPTSDFITTISHSDLLNIMHTPKSSTDTNAISLSWGTWPQATFQWWGNHQPQRISVYGRRLAIAADDDVKIFEFDNRWFKDSYATRQVDDVSFTCVHRPRLVRWIDAHEWIDDIFLDEDFVVVVVRSGMTGRPASETCIYCE</sequence>
<evidence type="ECO:0000313" key="2">
    <source>
        <dbReference type="Proteomes" id="UP000308600"/>
    </source>
</evidence>
<protein>
    <submittedName>
        <fullName evidence="1">Uncharacterized protein</fullName>
    </submittedName>
</protein>
<dbReference type="Proteomes" id="UP000308600">
    <property type="component" value="Unassembled WGS sequence"/>
</dbReference>
<name>A0ACD3A8Z1_9AGAR</name>
<keyword evidence="2" id="KW-1185">Reference proteome</keyword>